<keyword evidence="1" id="KW-1133">Transmembrane helix</keyword>
<keyword evidence="1" id="KW-0472">Membrane</keyword>
<dbReference type="Proteomes" id="UP000463883">
    <property type="component" value="Chromosome"/>
</dbReference>
<evidence type="ECO:0000256" key="1">
    <source>
        <dbReference type="SAM" id="Phobius"/>
    </source>
</evidence>
<evidence type="ECO:0000313" key="3">
    <source>
        <dbReference type="Proteomes" id="UP000463883"/>
    </source>
</evidence>
<reference evidence="2 3" key="1">
    <citation type="submission" date="2020-01" db="EMBL/GenBank/DDBJ databases">
        <title>Genomic analysis of Aminipila sp. CBA3637.</title>
        <authorList>
            <person name="Kim Y.B."/>
            <person name="Roh S.W."/>
        </authorList>
    </citation>
    <scope>NUCLEOTIDE SEQUENCE [LARGE SCALE GENOMIC DNA]</scope>
    <source>
        <strain evidence="2 3">CBA3637</strain>
    </source>
</reference>
<dbReference type="AlphaFoldDB" id="A0A6P1MFK1"/>
<evidence type="ECO:0000313" key="2">
    <source>
        <dbReference type="EMBL" id="QHI73489.1"/>
    </source>
</evidence>
<feature type="transmembrane region" description="Helical" evidence="1">
    <location>
        <begin position="80"/>
        <end position="101"/>
    </location>
</feature>
<keyword evidence="3" id="KW-1185">Reference proteome</keyword>
<accession>A0A6P1MFK1</accession>
<protein>
    <submittedName>
        <fullName evidence="2">Uncharacterized protein</fullName>
    </submittedName>
</protein>
<feature type="transmembrane region" description="Helical" evidence="1">
    <location>
        <begin position="45"/>
        <end position="68"/>
    </location>
</feature>
<dbReference type="EMBL" id="CP047591">
    <property type="protein sequence ID" value="QHI73489.1"/>
    <property type="molecule type" value="Genomic_DNA"/>
</dbReference>
<gene>
    <name evidence="2" type="ORF">Ami3637_14870</name>
</gene>
<keyword evidence="1" id="KW-0812">Transmembrane</keyword>
<dbReference type="KEGG" id="amic:Ami3637_14870"/>
<name>A0A6P1MFK1_9FIRM</name>
<sequence length="113" mass="12714">MKEEKDNTDYIEDLEEWQDNQYNPGHYLGGKIPGNILHCGRPKMIGMTLIGIGFMTLFPFVLGIINVFQSDESLLPVEYILEFIHIAAFGAFSLVMIINGIRKIIGGTKKIPN</sequence>
<proteinExistence type="predicted"/>
<organism evidence="2 3">
    <name type="scientific">Aminipila terrae</name>
    <dbReference type="NCBI Taxonomy" id="2697030"/>
    <lineage>
        <taxon>Bacteria</taxon>
        <taxon>Bacillati</taxon>
        <taxon>Bacillota</taxon>
        <taxon>Clostridia</taxon>
        <taxon>Peptostreptococcales</taxon>
        <taxon>Anaerovoracaceae</taxon>
        <taxon>Aminipila</taxon>
    </lineage>
</organism>
<dbReference type="RefSeq" id="WP_162363254.1">
    <property type="nucleotide sequence ID" value="NZ_CP047591.1"/>
</dbReference>